<organism evidence="3">
    <name type="scientific">Leifsonia sp. NPDC080035</name>
    <dbReference type="NCBI Taxonomy" id="3143936"/>
    <lineage>
        <taxon>Bacteria</taxon>
        <taxon>Bacillati</taxon>
        <taxon>Actinomycetota</taxon>
        <taxon>Actinomycetes</taxon>
        <taxon>Micrococcales</taxon>
        <taxon>Microbacteriaceae</taxon>
        <taxon>Leifsonia</taxon>
    </lineage>
</organism>
<protein>
    <submittedName>
        <fullName evidence="3">Barstar family protein</fullName>
    </submittedName>
</protein>
<comment type="similarity">
    <text evidence="1">Belongs to the barstar family.</text>
</comment>
<feature type="domain" description="Barstar (barnase inhibitor)" evidence="2">
    <location>
        <begin position="44"/>
        <end position="138"/>
    </location>
</feature>
<dbReference type="SUPFAM" id="SSF52038">
    <property type="entry name" value="Barstar-related"/>
    <property type="match status" value="1"/>
</dbReference>
<dbReference type="AlphaFoldDB" id="A0AAU7G9X9"/>
<dbReference type="InterPro" id="IPR035905">
    <property type="entry name" value="Barstar-like_sf"/>
</dbReference>
<accession>A0AAU7G9X9</accession>
<proteinExistence type="inferred from homology"/>
<evidence type="ECO:0000313" key="3">
    <source>
        <dbReference type="EMBL" id="XBM47469.1"/>
    </source>
</evidence>
<dbReference type="RefSeq" id="WP_348787442.1">
    <property type="nucleotide sequence ID" value="NZ_CP157390.1"/>
</dbReference>
<dbReference type="Gene3D" id="3.30.370.10">
    <property type="entry name" value="Barstar-like"/>
    <property type="match status" value="1"/>
</dbReference>
<evidence type="ECO:0000256" key="1">
    <source>
        <dbReference type="ARBA" id="ARBA00006845"/>
    </source>
</evidence>
<sequence length="176" mass="19187">MAVWATSESGLDWQLAQNGFCSAFHRRTVLDEAVAWLAQSGDRIVRFDAAGWVDPRVLHDDVAAGLDFPGYYGRNLDALNDCLGDVAELAYGWTAADRGLVLVLDRFDAFQLADAATAGAILDMVEDAGRRAALFGNRLLCLVHSDDPDIKLAPVGGRAVQWNPAEWLRSRRSPDA</sequence>
<reference evidence="3" key="1">
    <citation type="submission" date="2024-05" db="EMBL/GenBank/DDBJ databases">
        <title>The Natural Products Discovery Center: Release of the First 8490 Sequenced Strains for Exploring Actinobacteria Biosynthetic Diversity.</title>
        <authorList>
            <person name="Kalkreuter E."/>
            <person name="Kautsar S.A."/>
            <person name="Yang D."/>
            <person name="Bader C.D."/>
            <person name="Teijaro C.N."/>
            <person name="Fluegel L."/>
            <person name="Davis C.M."/>
            <person name="Simpson J.R."/>
            <person name="Lauterbach L."/>
            <person name="Steele A.D."/>
            <person name="Gui C."/>
            <person name="Meng S."/>
            <person name="Li G."/>
            <person name="Viehrig K."/>
            <person name="Ye F."/>
            <person name="Su P."/>
            <person name="Kiefer A.F."/>
            <person name="Nichols A."/>
            <person name="Cepeda A.J."/>
            <person name="Yan W."/>
            <person name="Fan B."/>
            <person name="Jiang Y."/>
            <person name="Adhikari A."/>
            <person name="Zheng C.-J."/>
            <person name="Schuster L."/>
            <person name="Cowan T.M."/>
            <person name="Smanski M.J."/>
            <person name="Chevrette M.G."/>
            <person name="de Carvalho L.P.S."/>
            <person name="Shen B."/>
        </authorList>
    </citation>
    <scope>NUCLEOTIDE SEQUENCE</scope>
    <source>
        <strain evidence="3">NPDC080035</strain>
    </source>
</reference>
<dbReference type="Pfam" id="PF01337">
    <property type="entry name" value="Barstar"/>
    <property type="match status" value="1"/>
</dbReference>
<gene>
    <name evidence="3" type="ORF">AAME72_15475</name>
</gene>
<dbReference type="EMBL" id="CP157390">
    <property type="protein sequence ID" value="XBM47469.1"/>
    <property type="molecule type" value="Genomic_DNA"/>
</dbReference>
<name>A0AAU7G9X9_9MICO</name>
<evidence type="ECO:0000259" key="2">
    <source>
        <dbReference type="Pfam" id="PF01337"/>
    </source>
</evidence>
<dbReference type="InterPro" id="IPR000468">
    <property type="entry name" value="Barstar"/>
</dbReference>